<name>A0ABY8CAF8_9GAMM</name>
<organism evidence="2 3">
    <name type="scientific">Thiomicrorhabdus lithotrophica</name>
    <dbReference type="NCBI Taxonomy" id="2949997"/>
    <lineage>
        <taxon>Bacteria</taxon>
        <taxon>Pseudomonadati</taxon>
        <taxon>Pseudomonadota</taxon>
        <taxon>Gammaproteobacteria</taxon>
        <taxon>Thiotrichales</taxon>
        <taxon>Piscirickettsiaceae</taxon>
        <taxon>Thiomicrorhabdus</taxon>
    </lineage>
</organism>
<dbReference type="Proteomes" id="UP001222275">
    <property type="component" value="Chromosome"/>
</dbReference>
<dbReference type="EMBL" id="CP102381">
    <property type="protein sequence ID" value="WEJ62964.1"/>
    <property type="molecule type" value="Genomic_DNA"/>
</dbReference>
<sequence>MCIFILAIMAILLFYLSASIEHYQLSEVIDGISIPVNQGWDLLLSLWPAMGFMFFLGIFTVLIIMKFWKQPET</sequence>
<accession>A0ABY8CAF8</accession>
<evidence type="ECO:0000256" key="1">
    <source>
        <dbReference type="SAM" id="Phobius"/>
    </source>
</evidence>
<keyword evidence="1" id="KW-1133">Transmembrane helix</keyword>
<gene>
    <name evidence="2" type="ORF">NR989_01575</name>
</gene>
<evidence type="ECO:0000313" key="3">
    <source>
        <dbReference type="Proteomes" id="UP001222275"/>
    </source>
</evidence>
<feature type="transmembrane region" description="Helical" evidence="1">
    <location>
        <begin position="42"/>
        <end position="65"/>
    </location>
</feature>
<keyword evidence="3" id="KW-1185">Reference proteome</keyword>
<dbReference type="RefSeq" id="WP_275595221.1">
    <property type="nucleotide sequence ID" value="NZ_CP102381.1"/>
</dbReference>
<evidence type="ECO:0000313" key="2">
    <source>
        <dbReference type="EMBL" id="WEJ62964.1"/>
    </source>
</evidence>
<reference evidence="2 3" key="1">
    <citation type="submission" date="2022-06" db="EMBL/GenBank/DDBJ databases">
        <title>Thiomicrohabdus sp. nov, an obligately chemolithoautotrophic, sulfur-oxidizing bacterium isolated from beach of Guanyin Mountain. Amoy.</title>
        <authorList>
            <person name="Zhu H."/>
        </authorList>
    </citation>
    <scope>NUCLEOTIDE SEQUENCE [LARGE SCALE GENOMIC DNA]</scope>
    <source>
        <strain evidence="2 3">XGS-01</strain>
    </source>
</reference>
<keyword evidence="1" id="KW-0472">Membrane</keyword>
<keyword evidence="1" id="KW-0812">Transmembrane</keyword>
<protein>
    <submittedName>
        <fullName evidence="2">Uncharacterized protein</fullName>
    </submittedName>
</protein>
<proteinExistence type="predicted"/>